<evidence type="ECO:0000313" key="3">
    <source>
        <dbReference type="EMBL" id="KID83065.1"/>
    </source>
</evidence>
<keyword evidence="4" id="KW-1185">Reference proteome</keyword>
<dbReference type="AlphaFoldDB" id="A0A0B4G8P7"/>
<dbReference type="PROSITE" id="PS51767">
    <property type="entry name" value="PEPTIDASE_A1"/>
    <property type="match status" value="1"/>
</dbReference>
<organism evidence="3 4">
    <name type="scientific">Metarhizium guizhouense (strain ARSEF 977)</name>
    <dbReference type="NCBI Taxonomy" id="1276136"/>
    <lineage>
        <taxon>Eukaryota</taxon>
        <taxon>Fungi</taxon>
        <taxon>Dikarya</taxon>
        <taxon>Ascomycota</taxon>
        <taxon>Pezizomycotina</taxon>
        <taxon>Sordariomycetes</taxon>
        <taxon>Hypocreomycetidae</taxon>
        <taxon>Hypocreales</taxon>
        <taxon>Clavicipitaceae</taxon>
        <taxon>Metarhizium</taxon>
    </lineage>
</organism>
<gene>
    <name evidence="3" type="ORF">MGU_09600</name>
</gene>
<evidence type="ECO:0000313" key="4">
    <source>
        <dbReference type="Proteomes" id="UP000031192"/>
    </source>
</evidence>
<dbReference type="PANTHER" id="PTHR47966">
    <property type="entry name" value="BETA-SITE APP-CLEAVING ENZYME, ISOFORM A-RELATED"/>
    <property type="match status" value="1"/>
</dbReference>
<dbReference type="InterPro" id="IPR021109">
    <property type="entry name" value="Peptidase_aspartic_dom_sf"/>
</dbReference>
<dbReference type="Gene3D" id="2.40.70.10">
    <property type="entry name" value="Acid Proteases"/>
    <property type="match status" value="1"/>
</dbReference>
<accession>A0A0B4G8P7</accession>
<dbReference type="EMBL" id="AZNH01000067">
    <property type="protein sequence ID" value="KID83065.1"/>
    <property type="molecule type" value="Genomic_DNA"/>
</dbReference>
<comment type="similarity">
    <text evidence="1">Belongs to the peptidase A1 family.</text>
</comment>
<evidence type="ECO:0000259" key="2">
    <source>
        <dbReference type="PROSITE" id="PS51767"/>
    </source>
</evidence>
<dbReference type="PANTHER" id="PTHR47966:SF65">
    <property type="entry name" value="ASPARTIC-TYPE ENDOPEPTIDASE"/>
    <property type="match status" value="1"/>
</dbReference>
<dbReference type="PRINTS" id="PR00792">
    <property type="entry name" value="PEPSIN"/>
</dbReference>
<dbReference type="CDD" id="cd05471">
    <property type="entry name" value="pepsin_like"/>
    <property type="match status" value="1"/>
</dbReference>
<protein>
    <submittedName>
        <fullName evidence="3">Secreted aspartic proteinase</fullName>
    </submittedName>
</protein>
<proteinExistence type="inferred from homology"/>
<dbReference type="GO" id="GO:0006508">
    <property type="term" value="P:proteolysis"/>
    <property type="evidence" value="ECO:0007669"/>
    <property type="project" value="InterPro"/>
</dbReference>
<dbReference type="InterPro" id="IPR001461">
    <property type="entry name" value="Aspartic_peptidase_A1"/>
</dbReference>
<dbReference type="Pfam" id="PF00026">
    <property type="entry name" value="Asp"/>
    <property type="match status" value="2"/>
</dbReference>
<comment type="caution">
    <text evidence="3">The sequence shown here is derived from an EMBL/GenBank/DDBJ whole genome shotgun (WGS) entry which is preliminary data.</text>
</comment>
<dbReference type="SUPFAM" id="SSF50630">
    <property type="entry name" value="Acid proteases"/>
    <property type="match status" value="1"/>
</dbReference>
<evidence type="ECO:0000256" key="1">
    <source>
        <dbReference type="ARBA" id="ARBA00007447"/>
    </source>
</evidence>
<dbReference type="InterPro" id="IPR033121">
    <property type="entry name" value="PEPTIDASE_A1"/>
</dbReference>
<feature type="domain" description="Peptidase A1" evidence="2">
    <location>
        <begin position="15"/>
        <end position="170"/>
    </location>
</feature>
<reference evidence="3 4" key="1">
    <citation type="journal article" date="2014" name="Proc. Natl. Acad. Sci. U.S.A.">
        <title>Trajectory and genomic determinants of fungal-pathogen speciation and host adaptation.</title>
        <authorList>
            <person name="Hu X."/>
            <person name="Xiao G."/>
            <person name="Zheng P."/>
            <person name="Shang Y."/>
            <person name="Su Y."/>
            <person name="Zhang X."/>
            <person name="Liu X."/>
            <person name="Zhan S."/>
            <person name="St Leger R.J."/>
            <person name="Wang C."/>
        </authorList>
    </citation>
    <scope>NUCLEOTIDE SEQUENCE [LARGE SCALE GENOMIC DNA]</scope>
    <source>
        <strain evidence="3 4">ARSEF 977</strain>
    </source>
</reference>
<dbReference type="Proteomes" id="UP000031192">
    <property type="component" value="Unassembled WGS sequence"/>
</dbReference>
<name>A0A0B4G8P7_METGA</name>
<dbReference type="GO" id="GO:0004190">
    <property type="term" value="F:aspartic-type endopeptidase activity"/>
    <property type="evidence" value="ECO:0007669"/>
    <property type="project" value="InterPro"/>
</dbReference>
<dbReference type="InterPro" id="IPR034164">
    <property type="entry name" value="Pepsin-like_dom"/>
</dbReference>
<sequence length="170" mass="18346">MCQIDNYQYNKDVAVGAVIEVGTPPQKVIVEPDTGSNNFWVLGLQPGQKRAGAESTYGNEHITTELYTDNISFGGRSVGKVTLGVGDLDRPGTDLGRHVGVLGLLPERGNENSKDFILQSLLDQKIIKSKAFGLGVRKHGQGALTFGGYDTSKFSGQLEKLPKKDNRLGL</sequence>
<dbReference type="HOGENOM" id="CLU_1571013_0_0_1"/>